<evidence type="ECO:0000256" key="4">
    <source>
        <dbReference type="ARBA" id="ARBA00012155"/>
    </source>
</evidence>
<dbReference type="Proteomes" id="UP000186136">
    <property type="component" value="Unassembled WGS sequence"/>
</dbReference>
<keyword evidence="10" id="KW-0819">tRNA processing</keyword>
<protein>
    <recommendedName>
        <fullName evidence="6">tRNA wybutosine-synthesizing protein 4</fullName>
        <ecNumber evidence="5">2.1.1.290</ecNumber>
        <ecNumber evidence="4">2.3.1.231</ecNumber>
    </recommendedName>
    <alternativeName>
        <fullName evidence="12">tRNA(Phe) (7-(3-amino-3-(methoxycarbonyl)propyl)wyosine(37)-N)-methoxycarbonyltransferase</fullName>
    </alternativeName>
    <alternativeName>
        <fullName evidence="11">tRNA(Phe) (7-(3-amino-3-carboxypropyl)wyosine(37)-O)-methyltransferase</fullName>
    </alternativeName>
</protein>
<dbReference type="InterPro" id="IPR015915">
    <property type="entry name" value="Kelch-typ_b-propeller"/>
</dbReference>
<dbReference type="EMBL" id="BDGI01000009">
    <property type="protein sequence ID" value="GAV26811.1"/>
    <property type="molecule type" value="Genomic_DNA"/>
</dbReference>
<dbReference type="Gene3D" id="2.120.10.80">
    <property type="entry name" value="Kelch-type beta propeller"/>
    <property type="match status" value="1"/>
</dbReference>
<comment type="catalytic activity">
    <reaction evidence="13">
        <text>7-[(3S)-(3-amino-3-methoxycarbonyl)propyl]wyosine(37) in tRNA(Phe) + S-adenosyl-L-methionine + CO2 = wybutosine(37) in tRNA(Phe) + S-adenosyl-L-homocysteine + 2 H(+)</text>
        <dbReference type="Rhea" id="RHEA:37119"/>
        <dbReference type="Rhea" id="RHEA-COMP:11844"/>
        <dbReference type="Rhea" id="RHEA-COMP:11847"/>
        <dbReference type="ChEBI" id="CHEBI:15378"/>
        <dbReference type="ChEBI" id="CHEBI:16526"/>
        <dbReference type="ChEBI" id="CHEBI:57856"/>
        <dbReference type="ChEBI" id="CHEBI:59789"/>
        <dbReference type="ChEBI" id="CHEBI:73544"/>
        <dbReference type="ChEBI" id="CHEBI:74275"/>
        <dbReference type="EC" id="2.3.1.231"/>
    </reaction>
</comment>
<dbReference type="SUPFAM" id="SSF53335">
    <property type="entry name" value="S-adenosyl-L-methionine-dependent methyltransferases"/>
    <property type="match status" value="1"/>
</dbReference>
<dbReference type="InterPro" id="IPR007213">
    <property type="entry name" value="Ppm1/Ppm2/Tcmp"/>
</dbReference>
<dbReference type="SUPFAM" id="SSF117281">
    <property type="entry name" value="Kelch motif"/>
    <property type="match status" value="1"/>
</dbReference>
<dbReference type="OrthoDB" id="47172at2759"/>
<evidence type="ECO:0000256" key="10">
    <source>
        <dbReference type="ARBA" id="ARBA00022694"/>
    </source>
</evidence>
<feature type="region of interest" description="Disordered" evidence="14">
    <location>
        <begin position="1"/>
        <end position="33"/>
    </location>
</feature>
<name>A0A1Q2YBD1_9ASCO</name>
<evidence type="ECO:0000256" key="14">
    <source>
        <dbReference type="SAM" id="MobiDB-lite"/>
    </source>
</evidence>
<evidence type="ECO:0000313" key="15">
    <source>
        <dbReference type="EMBL" id="GAV26811.1"/>
    </source>
</evidence>
<evidence type="ECO:0000256" key="13">
    <source>
        <dbReference type="ARBA" id="ARBA00049250"/>
    </source>
</evidence>
<keyword evidence="7" id="KW-0489">Methyltransferase</keyword>
<evidence type="ECO:0000256" key="7">
    <source>
        <dbReference type="ARBA" id="ARBA00022603"/>
    </source>
</evidence>
<evidence type="ECO:0000256" key="2">
    <source>
        <dbReference type="ARBA" id="ARBA00004797"/>
    </source>
</evidence>
<evidence type="ECO:0000256" key="3">
    <source>
        <dbReference type="ARBA" id="ARBA00010703"/>
    </source>
</evidence>
<dbReference type="PANTHER" id="PTHR46529:SF1">
    <property type="entry name" value="TRNA WYBUTOSINE-SYNTHESIZING PROTEIN 4"/>
    <property type="match status" value="1"/>
</dbReference>
<sequence length="701" mass="78788">MDIYSSVVQKQLGKKSKPNKEKKDGNQGKAKNKKVVHDLFVQGTNDSSIVSKRSVEILYHEVEASNSKPFFHHFVKKSPRRTPVINRGYWIRMKSIRMAIEKIIEQQPPEQRINIINLGCGYDPLPFQLLDDEKFQGRNLYCIDVDFPELIDYKSQMVRMAPELTLLIGPQLCEAESKTAPDIVIRTANYATMGCDLTNRELYCEQLDSFNANSPSTTNIFIAEVSLAYMTPETANLIIETSSTFSNSHFIILEQLLPAGEYHPFGKQMINHFKKMEAPLQCVHTYPTIADQINRFCKLGYNHVNAKDLLGCWDMVPNDIKLKVKGVEAFDEWEEFIFFGHHYINLHATNQPNVTVYPEPHCALYPPMNNATTEYAMQNQDELSVDSHRKFHSCLSFPDASFLTCGIKQSRLSDTIQLKLSSDKDVLIQTPTDFKGRVGAVSVDTKSGSYLIGGRQIPGIGMDEVWKLHHTGASNYTWELKSSLNSGRVKHTAACVNEEDILIFGGSSGETFEYYSSESNNWFKLDYSSDSISLEGLESSKLIALDTTNEIYLLGGMIYDPAGSFNFSSTVYRVELDLRSKKVTLTEILKHESLARYGFNVVNNGVKILVVGGVGKTLYGQCDTIVEVDINAKTVSSVRVKDNFWRESPVFVGSDVILRKSLNQNWIVGGGVVCYGFGSVWGGVVNINFGDKPSEQLEIQQ</sequence>
<reference evidence="15 16" key="1">
    <citation type="submission" date="2016-08" db="EMBL/GenBank/DDBJ databases">
        <title>Whole genome shotgun sequence of Pichia membranifaciens KS47-1.</title>
        <authorList>
            <person name="Konishi M."/>
            <person name="Ishida M."/>
            <person name="Arakawa T."/>
            <person name="Kato Y."/>
            <person name="Horiuchi J."/>
        </authorList>
    </citation>
    <scope>NUCLEOTIDE SEQUENCE [LARGE SCALE GENOMIC DNA]</scope>
    <source>
        <strain evidence="15 16">KS47-1</strain>
    </source>
</reference>
<dbReference type="PANTHER" id="PTHR46529">
    <property type="entry name" value="TRNA WYBUTOSINE-SYNTHESIZING PROTEIN 4"/>
    <property type="match status" value="1"/>
</dbReference>
<dbReference type="GO" id="GO:0008175">
    <property type="term" value="F:tRNA methyltransferase activity"/>
    <property type="evidence" value="ECO:0007669"/>
    <property type="project" value="TreeGrafter"/>
</dbReference>
<dbReference type="Pfam" id="PF13418">
    <property type="entry name" value="Beta-prop_TYW4"/>
    <property type="match status" value="1"/>
</dbReference>
<dbReference type="AlphaFoldDB" id="A0A1Q2YBD1"/>
<evidence type="ECO:0000256" key="12">
    <source>
        <dbReference type="ARBA" id="ARBA00030847"/>
    </source>
</evidence>
<dbReference type="GO" id="GO:0031591">
    <property type="term" value="P:wybutosine biosynthetic process"/>
    <property type="evidence" value="ECO:0007669"/>
    <property type="project" value="TreeGrafter"/>
</dbReference>
<proteinExistence type="inferred from homology"/>
<comment type="similarity">
    <text evidence="3">Belongs to the methyltransferase superfamily. LCMT family.</text>
</comment>
<gene>
    <name evidence="15" type="ORF">PMKS-000267</name>
</gene>
<comment type="caution">
    <text evidence="15">The sequence shown here is derived from an EMBL/GenBank/DDBJ whole genome shotgun (WGS) entry which is preliminary data.</text>
</comment>
<keyword evidence="8" id="KW-0808">Transferase</keyword>
<dbReference type="EC" id="2.3.1.231" evidence="4"/>
<dbReference type="GO" id="GO:0030488">
    <property type="term" value="P:tRNA methylation"/>
    <property type="evidence" value="ECO:0007669"/>
    <property type="project" value="TreeGrafter"/>
</dbReference>
<keyword evidence="9" id="KW-0949">S-adenosyl-L-methionine</keyword>
<organism evidence="15 16">
    <name type="scientific">Pichia membranifaciens</name>
    <dbReference type="NCBI Taxonomy" id="4926"/>
    <lineage>
        <taxon>Eukaryota</taxon>
        <taxon>Fungi</taxon>
        <taxon>Dikarya</taxon>
        <taxon>Ascomycota</taxon>
        <taxon>Saccharomycotina</taxon>
        <taxon>Pichiomycetes</taxon>
        <taxon>Pichiales</taxon>
        <taxon>Pichiaceae</taxon>
        <taxon>Pichia</taxon>
    </lineage>
</organism>
<keyword evidence="16" id="KW-1185">Reference proteome</keyword>
<evidence type="ECO:0000256" key="6">
    <source>
        <dbReference type="ARBA" id="ARBA00018045"/>
    </source>
</evidence>
<evidence type="ECO:0000256" key="5">
    <source>
        <dbReference type="ARBA" id="ARBA00012779"/>
    </source>
</evidence>
<comment type="pathway">
    <text evidence="2">tRNA modification; wybutosine-tRNA(Phe) biosynthesis.</text>
</comment>
<dbReference type="UniPathway" id="UPA00375"/>
<accession>A0A1Q2YBD1</accession>
<evidence type="ECO:0000256" key="1">
    <source>
        <dbReference type="ARBA" id="ARBA00001806"/>
    </source>
</evidence>
<dbReference type="EC" id="2.1.1.290" evidence="5"/>
<dbReference type="Gene3D" id="3.40.50.150">
    <property type="entry name" value="Vaccinia Virus protein VP39"/>
    <property type="match status" value="1"/>
</dbReference>
<evidence type="ECO:0000313" key="16">
    <source>
        <dbReference type="Proteomes" id="UP000186136"/>
    </source>
</evidence>
<dbReference type="InterPro" id="IPR029063">
    <property type="entry name" value="SAM-dependent_MTases_sf"/>
</dbReference>
<comment type="catalytic activity">
    <reaction evidence="1">
        <text>7-[(3S)-3-amino-3-carboxypropyl]wyosine(37) in tRNA(Phe) + S-adenosyl-L-methionine = 7-[(3S)-(3-amino-3-methoxycarbonyl)propyl]wyosine(37) in tRNA(Phe) + S-adenosyl-L-homocysteine</text>
        <dbReference type="Rhea" id="RHEA:36903"/>
        <dbReference type="Rhea" id="RHEA-COMP:10379"/>
        <dbReference type="Rhea" id="RHEA-COMP:11844"/>
        <dbReference type="ChEBI" id="CHEBI:57856"/>
        <dbReference type="ChEBI" id="CHEBI:59789"/>
        <dbReference type="ChEBI" id="CHEBI:73543"/>
        <dbReference type="ChEBI" id="CHEBI:74275"/>
        <dbReference type="EC" id="2.1.1.290"/>
    </reaction>
</comment>
<evidence type="ECO:0000256" key="9">
    <source>
        <dbReference type="ARBA" id="ARBA00022691"/>
    </source>
</evidence>
<evidence type="ECO:0000256" key="11">
    <source>
        <dbReference type="ARBA" id="ARBA00029750"/>
    </source>
</evidence>
<evidence type="ECO:0000256" key="8">
    <source>
        <dbReference type="ARBA" id="ARBA00022679"/>
    </source>
</evidence>
<dbReference type="Pfam" id="PF04072">
    <property type="entry name" value="LCM"/>
    <property type="match status" value="1"/>
</dbReference>